<feature type="domain" description="Capsule synthesis protein CapA" evidence="4">
    <location>
        <begin position="75"/>
        <end position="343"/>
    </location>
</feature>
<reference evidence="5 6" key="1">
    <citation type="submission" date="2020-08" db="EMBL/GenBank/DDBJ databases">
        <title>Genome public.</title>
        <authorList>
            <person name="Liu C."/>
            <person name="Sun Q."/>
        </authorList>
    </citation>
    <scope>NUCLEOTIDE SEQUENCE [LARGE SCALE GENOMIC DNA]</scope>
    <source>
        <strain evidence="5 6">BX17</strain>
    </source>
</reference>
<feature type="transmembrane region" description="Helical" evidence="3">
    <location>
        <begin position="21"/>
        <end position="38"/>
    </location>
</feature>
<evidence type="ECO:0000256" key="1">
    <source>
        <dbReference type="ARBA" id="ARBA00005662"/>
    </source>
</evidence>
<keyword evidence="3" id="KW-0812">Transmembrane</keyword>
<dbReference type="RefSeq" id="WP_021924555.1">
    <property type="nucleotide sequence ID" value="NZ_JACOOT010000006.1"/>
</dbReference>
<evidence type="ECO:0000313" key="5">
    <source>
        <dbReference type="EMBL" id="MBC5650046.1"/>
    </source>
</evidence>
<evidence type="ECO:0000256" key="3">
    <source>
        <dbReference type="SAM" id="Phobius"/>
    </source>
</evidence>
<dbReference type="InterPro" id="IPR029052">
    <property type="entry name" value="Metallo-depent_PP-like"/>
</dbReference>
<keyword evidence="3" id="KW-1133">Transmembrane helix</keyword>
<dbReference type="SMART" id="SM00854">
    <property type="entry name" value="PGA_cap"/>
    <property type="match status" value="1"/>
</dbReference>
<comment type="caution">
    <text evidence="5">The sequence shown here is derived from an EMBL/GenBank/DDBJ whole genome shotgun (WGS) entry which is preliminary data.</text>
</comment>
<name>A0A8I0DQ23_9FIRM</name>
<dbReference type="AlphaFoldDB" id="A0A8I0DQ23"/>
<organism evidence="5 6">
    <name type="scientific">Blautia segnis</name>
    <dbReference type="NCBI Taxonomy" id="2763030"/>
    <lineage>
        <taxon>Bacteria</taxon>
        <taxon>Bacillati</taxon>
        <taxon>Bacillota</taxon>
        <taxon>Clostridia</taxon>
        <taxon>Lachnospirales</taxon>
        <taxon>Lachnospiraceae</taxon>
        <taxon>Blautia</taxon>
    </lineage>
</organism>
<gene>
    <name evidence="5" type="ORF">H8S54_02635</name>
</gene>
<dbReference type="Gene3D" id="3.60.21.10">
    <property type="match status" value="1"/>
</dbReference>
<evidence type="ECO:0000256" key="2">
    <source>
        <dbReference type="SAM" id="MobiDB-lite"/>
    </source>
</evidence>
<dbReference type="PANTHER" id="PTHR33393">
    <property type="entry name" value="POLYGLUTAMINE SYNTHESIS ACCESSORY PROTEIN RV0574C-RELATED"/>
    <property type="match status" value="1"/>
</dbReference>
<dbReference type="Proteomes" id="UP000652847">
    <property type="component" value="Unassembled WGS sequence"/>
</dbReference>
<dbReference type="InterPro" id="IPR019079">
    <property type="entry name" value="Capsule_synth_CapA"/>
</dbReference>
<dbReference type="InterPro" id="IPR052169">
    <property type="entry name" value="CW_Biosynth-Accessory"/>
</dbReference>
<dbReference type="SUPFAM" id="SSF56300">
    <property type="entry name" value="Metallo-dependent phosphatases"/>
    <property type="match status" value="1"/>
</dbReference>
<evidence type="ECO:0000259" key="4">
    <source>
        <dbReference type="SMART" id="SM00854"/>
    </source>
</evidence>
<comment type="similarity">
    <text evidence="1">Belongs to the CapA family.</text>
</comment>
<dbReference type="Pfam" id="PF09587">
    <property type="entry name" value="PGA_cap"/>
    <property type="match status" value="1"/>
</dbReference>
<dbReference type="PANTHER" id="PTHR33393:SF12">
    <property type="entry name" value="CAPSULE BIOSYNTHESIS PROTEIN CAPA"/>
    <property type="match status" value="1"/>
</dbReference>
<keyword evidence="3" id="KW-0472">Membrane</keyword>
<evidence type="ECO:0000313" key="6">
    <source>
        <dbReference type="Proteomes" id="UP000652847"/>
    </source>
</evidence>
<dbReference type="EMBL" id="JACOOT010000006">
    <property type="protein sequence ID" value="MBC5650046.1"/>
    <property type="molecule type" value="Genomic_DNA"/>
</dbReference>
<sequence length="488" mass="53026">MKKRDDLPLNYKERLNSRTSFLVSAAVLVVLCLIFNQMDYAMIRQPAAQAKKAAEAQKQKEKENTVAAAETTTATVLAVGDNLVQPSLLSSGQSESGAWNYDSVYDNLRSDIQAADIAIVNQETPFTANHDAVSGTAPYATPTEIGDALVNAGFNVVTSATALIDDNGTSMLDETLNYWNTLQPDVTLVGIHDSQTSSAPKIVEINGIKIAFLDYTFPSYSSQSDSSQDSEEDTEGTDTASADSSTASSGSMIDTFNTTAVAAAIQTARASADCVIFSANWGKTEEPMPTEYEKEWANFLMEQGVDVVIGTNPNVLQPYGYLTDDAGHNMLIYYSLGNFVTGQETLKQLLGGMATFTIQKTVEGDQTTIEIQDAALTPLVMHYSYDNKEYRPYKLSEYTDALASAHSVRESIGDEFTLENLQTKYDEIMSMNVTPSTKTTLLDVTFDSDGNMYDASGNYVEDTDSITSSQYYQNLSSSGDSSEDSSEE</sequence>
<keyword evidence="6" id="KW-1185">Reference proteome</keyword>
<protein>
    <submittedName>
        <fullName evidence="5">CapA family protein</fullName>
    </submittedName>
</protein>
<feature type="region of interest" description="Disordered" evidence="2">
    <location>
        <begin position="222"/>
        <end position="250"/>
    </location>
</feature>
<proteinExistence type="inferred from homology"/>
<accession>A0A8I0DQ23</accession>
<feature type="compositionally biased region" description="Low complexity" evidence="2">
    <location>
        <begin position="237"/>
        <end position="250"/>
    </location>
</feature>